<keyword evidence="2" id="KW-0378">Hydrolase</keyword>
<dbReference type="SUPFAM" id="SSF52540">
    <property type="entry name" value="P-loop containing nucleoside triphosphate hydrolases"/>
    <property type="match status" value="2"/>
</dbReference>
<dbReference type="Pfam" id="PF00176">
    <property type="entry name" value="SNF2-rel_dom"/>
    <property type="match status" value="1"/>
</dbReference>
<evidence type="ECO:0000256" key="1">
    <source>
        <dbReference type="ARBA" id="ARBA00022741"/>
    </source>
</evidence>
<evidence type="ECO:0000259" key="6">
    <source>
        <dbReference type="PROSITE" id="PS51192"/>
    </source>
</evidence>
<dbReference type="PANTHER" id="PTHR45626">
    <property type="entry name" value="TRANSCRIPTION TERMINATION FACTOR 2-RELATED"/>
    <property type="match status" value="1"/>
</dbReference>
<dbReference type="InterPro" id="IPR027417">
    <property type="entry name" value="P-loop_NTPase"/>
</dbReference>
<dbReference type="GO" id="GO:0006281">
    <property type="term" value="P:DNA repair"/>
    <property type="evidence" value="ECO:0007669"/>
    <property type="project" value="TreeGrafter"/>
</dbReference>
<name>A0A6A6DI63_9PEZI</name>
<protein>
    <recommendedName>
        <fullName evidence="9">Helicase ATP-binding domain-containing protein</fullName>
    </recommendedName>
</protein>
<dbReference type="GO" id="GO:0005634">
    <property type="term" value="C:nucleus"/>
    <property type="evidence" value="ECO:0007669"/>
    <property type="project" value="TreeGrafter"/>
</dbReference>
<keyword evidence="1" id="KW-0547">Nucleotide-binding</keyword>
<dbReference type="SMART" id="SM00487">
    <property type="entry name" value="DEXDc"/>
    <property type="match status" value="1"/>
</dbReference>
<feature type="domain" description="Helicase ATP-binding" evidence="6">
    <location>
        <begin position="142"/>
        <end position="316"/>
    </location>
</feature>
<dbReference type="EMBL" id="ML994669">
    <property type="protein sequence ID" value="KAF2179187.1"/>
    <property type="molecule type" value="Genomic_DNA"/>
</dbReference>
<keyword evidence="4" id="KW-0862">Zinc</keyword>
<evidence type="ECO:0000256" key="4">
    <source>
        <dbReference type="PROSITE-ProRule" id="PRU00175"/>
    </source>
</evidence>
<keyword evidence="8" id="KW-1185">Reference proteome</keyword>
<sequence>MRLGIFLVAHDYFLQQPHDFNLSTRYYNPQYLVRPNSEFQVSWENRALESVHSFRLSEKRKSKVSQILDSATGPTSFSEVQVSHRLKTDLLLHQKKALAMMVEKESGGFVGLEFPSVWTESNETGECAMKVYRNSVTGAVQLREPELCLGGILADDMGLGKTLPTLALIAGSLNDSAADVEEVKPLTLIVVPLSTLPNWENQIQKHFRKGSLRYTLYHGPARPKDAAFLTKYSVILTTYDTLKADYREHSSRAGLLHGLCWHRIVLDEAHVIRNQSSQVFRSVRSLSAKHRWCITATPIQNLVEDLGTLVEFLRVWPFDSPFHFRQNFVIPINDGDSHGWQRLRSLVEAISLRRTKDIVELTLPAREEIIQSVELDTEENEIYRLFTRSCVSAIETRGSARSCFQNILRLRQICNHGRDLLPPDTRRWLDSVMSTDDNSGTPGQSCENCDGAIQDSDSEMDELLGCFHQICKACFEAAQDGDSPGEPFCPLCSESGCEDKKDRDACDIDSDTSYRPSSKVRALLENLRKNDTLPLRPGEMPIKSVIFSAWAKMLDLVEKALEAAGLRFQRIDGSKNLQYRKHALHHFRIDPSCTILLATLGSAGVG</sequence>
<evidence type="ECO:0008006" key="9">
    <source>
        <dbReference type="Google" id="ProtNLM"/>
    </source>
</evidence>
<dbReference type="PANTHER" id="PTHR45626:SF52">
    <property type="entry name" value="SINGLE-STRANDED DNA-DEPENDENT ATPASE (EUROFUNG)"/>
    <property type="match status" value="1"/>
</dbReference>
<dbReference type="AlphaFoldDB" id="A0A6A6DI63"/>
<keyword evidence="3" id="KW-0067">ATP-binding</keyword>
<dbReference type="InterPro" id="IPR014001">
    <property type="entry name" value="Helicase_ATP-bd"/>
</dbReference>
<dbReference type="GO" id="GO:0008270">
    <property type="term" value="F:zinc ion binding"/>
    <property type="evidence" value="ECO:0007669"/>
    <property type="project" value="UniProtKB-KW"/>
</dbReference>
<organism evidence="7 8">
    <name type="scientific">Zopfia rhizophila CBS 207.26</name>
    <dbReference type="NCBI Taxonomy" id="1314779"/>
    <lineage>
        <taxon>Eukaryota</taxon>
        <taxon>Fungi</taxon>
        <taxon>Dikarya</taxon>
        <taxon>Ascomycota</taxon>
        <taxon>Pezizomycotina</taxon>
        <taxon>Dothideomycetes</taxon>
        <taxon>Dothideomycetes incertae sedis</taxon>
        <taxon>Zopfiaceae</taxon>
        <taxon>Zopfia</taxon>
    </lineage>
</organism>
<dbReference type="GO" id="GO:0008094">
    <property type="term" value="F:ATP-dependent activity, acting on DNA"/>
    <property type="evidence" value="ECO:0007669"/>
    <property type="project" value="TreeGrafter"/>
</dbReference>
<dbReference type="PROSITE" id="PS51192">
    <property type="entry name" value="HELICASE_ATP_BIND_1"/>
    <property type="match status" value="1"/>
</dbReference>
<keyword evidence="4" id="KW-0479">Metal-binding</keyword>
<dbReference type="InterPro" id="IPR038718">
    <property type="entry name" value="SNF2-like_sf"/>
</dbReference>
<feature type="domain" description="RING-type" evidence="5">
    <location>
        <begin position="446"/>
        <end position="493"/>
    </location>
</feature>
<proteinExistence type="predicted"/>
<dbReference type="InterPro" id="IPR001841">
    <property type="entry name" value="Znf_RING"/>
</dbReference>
<dbReference type="CDD" id="cd18008">
    <property type="entry name" value="DEXDc_SHPRH-like"/>
    <property type="match status" value="1"/>
</dbReference>
<dbReference type="InterPro" id="IPR049730">
    <property type="entry name" value="SNF2/RAD54-like_C"/>
</dbReference>
<dbReference type="InterPro" id="IPR050628">
    <property type="entry name" value="SNF2_RAD54_helicase_TF"/>
</dbReference>
<dbReference type="OrthoDB" id="448448at2759"/>
<evidence type="ECO:0000259" key="5">
    <source>
        <dbReference type="PROSITE" id="PS50089"/>
    </source>
</evidence>
<dbReference type="Proteomes" id="UP000800200">
    <property type="component" value="Unassembled WGS sequence"/>
</dbReference>
<gene>
    <name evidence="7" type="ORF">K469DRAFT_597047</name>
</gene>
<evidence type="ECO:0000256" key="2">
    <source>
        <dbReference type="ARBA" id="ARBA00022801"/>
    </source>
</evidence>
<dbReference type="PROSITE" id="PS50089">
    <property type="entry name" value="ZF_RING_2"/>
    <property type="match status" value="1"/>
</dbReference>
<dbReference type="GO" id="GO:0016787">
    <property type="term" value="F:hydrolase activity"/>
    <property type="evidence" value="ECO:0007669"/>
    <property type="project" value="UniProtKB-KW"/>
</dbReference>
<evidence type="ECO:0000313" key="8">
    <source>
        <dbReference type="Proteomes" id="UP000800200"/>
    </source>
</evidence>
<dbReference type="Gene3D" id="3.40.50.10810">
    <property type="entry name" value="Tandem AAA-ATPase domain"/>
    <property type="match status" value="1"/>
</dbReference>
<keyword evidence="4" id="KW-0863">Zinc-finger</keyword>
<dbReference type="Gene3D" id="3.40.50.300">
    <property type="entry name" value="P-loop containing nucleotide triphosphate hydrolases"/>
    <property type="match status" value="1"/>
</dbReference>
<dbReference type="InterPro" id="IPR000330">
    <property type="entry name" value="SNF2_N"/>
</dbReference>
<accession>A0A6A6DI63</accession>
<evidence type="ECO:0000256" key="3">
    <source>
        <dbReference type="ARBA" id="ARBA00022840"/>
    </source>
</evidence>
<evidence type="ECO:0000313" key="7">
    <source>
        <dbReference type="EMBL" id="KAF2179187.1"/>
    </source>
</evidence>
<reference evidence="7" key="1">
    <citation type="journal article" date="2020" name="Stud. Mycol.">
        <title>101 Dothideomycetes genomes: a test case for predicting lifestyles and emergence of pathogens.</title>
        <authorList>
            <person name="Haridas S."/>
            <person name="Albert R."/>
            <person name="Binder M."/>
            <person name="Bloem J."/>
            <person name="Labutti K."/>
            <person name="Salamov A."/>
            <person name="Andreopoulos B."/>
            <person name="Baker S."/>
            <person name="Barry K."/>
            <person name="Bills G."/>
            <person name="Bluhm B."/>
            <person name="Cannon C."/>
            <person name="Castanera R."/>
            <person name="Culley D."/>
            <person name="Daum C."/>
            <person name="Ezra D."/>
            <person name="Gonzalez J."/>
            <person name="Henrissat B."/>
            <person name="Kuo A."/>
            <person name="Liang C."/>
            <person name="Lipzen A."/>
            <person name="Lutzoni F."/>
            <person name="Magnuson J."/>
            <person name="Mondo S."/>
            <person name="Nolan M."/>
            <person name="Ohm R."/>
            <person name="Pangilinan J."/>
            <person name="Park H.-J."/>
            <person name="Ramirez L."/>
            <person name="Alfaro M."/>
            <person name="Sun H."/>
            <person name="Tritt A."/>
            <person name="Yoshinaga Y."/>
            <person name="Zwiers L.-H."/>
            <person name="Turgeon B."/>
            <person name="Goodwin S."/>
            <person name="Spatafora J."/>
            <person name="Crous P."/>
            <person name="Grigoriev I."/>
        </authorList>
    </citation>
    <scope>NUCLEOTIDE SEQUENCE</scope>
    <source>
        <strain evidence="7">CBS 207.26</strain>
    </source>
</reference>
<dbReference type="CDD" id="cd18793">
    <property type="entry name" value="SF2_C_SNF"/>
    <property type="match status" value="1"/>
</dbReference>
<dbReference type="GO" id="GO:0005524">
    <property type="term" value="F:ATP binding"/>
    <property type="evidence" value="ECO:0007669"/>
    <property type="project" value="UniProtKB-KW"/>
</dbReference>